<accession>A0A2N4TWQ5</accession>
<dbReference type="RefSeq" id="WP_102064629.1">
    <property type="nucleotide sequence ID" value="NZ_PKQE01000001.1"/>
</dbReference>
<dbReference type="AlphaFoldDB" id="A0A2N4TWQ5"/>
<dbReference type="InterPro" id="IPR036271">
    <property type="entry name" value="Tet_transcr_reg_TetR-rel_C_sf"/>
</dbReference>
<evidence type="ECO:0000313" key="4">
    <source>
        <dbReference type="EMBL" id="PLC44128.1"/>
    </source>
</evidence>
<organism evidence="4 5">
    <name type="scientific">Ralstonia pickettii</name>
    <name type="common">Burkholderia pickettii</name>
    <dbReference type="NCBI Taxonomy" id="329"/>
    <lineage>
        <taxon>Bacteria</taxon>
        <taxon>Pseudomonadati</taxon>
        <taxon>Pseudomonadota</taxon>
        <taxon>Betaproteobacteria</taxon>
        <taxon>Burkholderiales</taxon>
        <taxon>Burkholderiaceae</taxon>
        <taxon>Ralstonia</taxon>
    </lineage>
</organism>
<evidence type="ECO:0000259" key="3">
    <source>
        <dbReference type="PROSITE" id="PS50977"/>
    </source>
</evidence>
<gene>
    <name evidence="4" type="ORF">C0Q88_05365</name>
</gene>
<dbReference type="GO" id="GO:0000976">
    <property type="term" value="F:transcription cis-regulatory region binding"/>
    <property type="evidence" value="ECO:0007669"/>
    <property type="project" value="TreeGrafter"/>
</dbReference>
<dbReference type="Pfam" id="PF00440">
    <property type="entry name" value="TetR_N"/>
    <property type="match status" value="1"/>
</dbReference>
<dbReference type="InterPro" id="IPR009057">
    <property type="entry name" value="Homeodomain-like_sf"/>
</dbReference>
<dbReference type="Gene3D" id="1.10.357.10">
    <property type="entry name" value="Tetracycline Repressor, domain 2"/>
    <property type="match status" value="1"/>
</dbReference>
<feature type="domain" description="HTH tetR-type" evidence="3">
    <location>
        <begin position="11"/>
        <end position="71"/>
    </location>
</feature>
<protein>
    <submittedName>
        <fullName evidence="4">TetR/AcrR family transcriptional regulator</fullName>
    </submittedName>
</protein>
<dbReference type="OrthoDB" id="116240at2"/>
<name>A0A2N4TWQ5_RALPI</name>
<keyword evidence="1 2" id="KW-0238">DNA-binding</keyword>
<dbReference type="EMBL" id="PKQE01000001">
    <property type="protein sequence ID" value="PLC44128.1"/>
    <property type="molecule type" value="Genomic_DNA"/>
</dbReference>
<proteinExistence type="predicted"/>
<comment type="caution">
    <text evidence="4">The sequence shown here is derived from an EMBL/GenBank/DDBJ whole genome shotgun (WGS) entry which is preliminary data.</text>
</comment>
<dbReference type="PRINTS" id="PR00455">
    <property type="entry name" value="HTHTETR"/>
</dbReference>
<dbReference type="PROSITE" id="PS50977">
    <property type="entry name" value="HTH_TETR_2"/>
    <property type="match status" value="1"/>
</dbReference>
<feature type="DNA-binding region" description="H-T-H motif" evidence="2">
    <location>
        <begin position="34"/>
        <end position="53"/>
    </location>
</feature>
<dbReference type="Proteomes" id="UP000234456">
    <property type="component" value="Unassembled WGS sequence"/>
</dbReference>
<dbReference type="InterPro" id="IPR001647">
    <property type="entry name" value="HTH_TetR"/>
</dbReference>
<dbReference type="SUPFAM" id="SSF48498">
    <property type="entry name" value="Tetracyclin repressor-like, C-terminal domain"/>
    <property type="match status" value="1"/>
</dbReference>
<evidence type="ECO:0000313" key="5">
    <source>
        <dbReference type="Proteomes" id="UP000234456"/>
    </source>
</evidence>
<evidence type="ECO:0000256" key="2">
    <source>
        <dbReference type="PROSITE-ProRule" id="PRU00335"/>
    </source>
</evidence>
<dbReference type="InterPro" id="IPR050109">
    <property type="entry name" value="HTH-type_TetR-like_transc_reg"/>
</dbReference>
<reference evidence="4 5" key="1">
    <citation type="submission" date="2017-12" db="EMBL/GenBank/DDBJ databases">
        <title>Draft genome sequence of Ralstonia pickettii 52.</title>
        <authorList>
            <person name="Zheng B."/>
        </authorList>
    </citation>
    <scope>NUCLEOTIDE SEQUENCE [LARGE SCALE GENOMIC DNA]</scope>
    <source>
        <strain evidence="4 5">52</strain>
    </source>
</reference>
<evidence type="ECO:0000256" key="1">
    <source>
        <dbReference type="ARBA" id="ARBA00023125"/>
    </source>
</evidence>
<dbReference type="GO" id="GO:0003700">
    <property type="term" value="F:DNA-binding transcription factor activity"/>
    <property type="evidence" value="ECO:0007669"/>
    <property type="project" value="TreeGrafter"/>
</dbReference>
<dbReference type="SUPFAM" id="SSF46689">
    <property type="entry name" value="Homeodomain-like"/>
    <property type="match status" value="1"/>
</dbReference>
<dbReference type="PANTHER" id="PTHR30055">
    <property type="entry name" value="HTH-TYPE TRANSCRIPTIONAL REGULATOR RUTR"/>
    <property type="match status" value="1"/>
</dbReference>
<dbReference type="PANTHER" id="PTHR30055:SF200">
    <property type="entry name" value="HTH-TYPE TRANSCRIPTIONAL REPRESSOR BDCR"/>
    <property type="match status" value="1"/>
</dbReference>
<sequence>MTSETRAPSDFSARERILLTAHDLFYREGIRATGIDRVIEVSQVAKATFYRHYPSKNDLITAYLDFRHDNWMRWLRATLERHLGSGSPPLDALLATFNEWWRHPDFRGCAFINAAVELPEAVELARRHKEEMTAAFETLLLHGAGRPARARALSLAVDGAIVHAQMGQPLRTVLEALKLVAEPLLKGKA</sequence>